<sequence>MGRHIYLQNFFLNCEVFLGKTFESIKRVTVHSDFKFSDYCSTDDDCLNDGKCVKEANGIIRRTCYCSFGYFGQNSFDAKPENDKCFNYDYPKDEKKYNKYGLFGEECFKKIALNENDFVYSRVDELEIILDYESTSWISIGWRPMEIDRSCRLFPDLENTRNNPIESNLMPVPIPKLPENNGLSLLAPLHPMDCTDIVIGSVRDGRSRINDMYTRDRSTPLYDIWLDGEESFSAAYGIERDGRTIVMFRRRIAEIEPSDHPLGPGEIFVIYAKGQMMGSYSHAVKSALDQG</sequence>
<evidence type="ECO:0000259" key="3">
    <source>
        <dbReference type="PROSITE" id="PS50836"/>
    </source>
</evidence>
<evidence type="ECO:0000313" key="4">
    <source>
        <dbReference type="EMBL" id="VDN86223.1"/>
    </source>
</evidence>
<dbReference type="WBParaSite" id="BPAG_0000507401-mRNA-1">
    <property type="protein sequence ID" value="BPAG_0000507401-mRNA-1"/>
    <property type="gene ID" value="BPAG_0000507401"/>
</dbReference>
<proteinExistence type="predicted"/>
<dbReference type="PANTHER" id="PTHR46901">
    <property type="entry name" value="GH04942P"/>
    <property type="match status" value="1"/>
</dbReference>
<organism evidence="6">
    <name type="scientific">Brugia pahangi</name>
    <name type="common">Filarial nematode worm</name>
    <dbReference type="NCBI Taxonomy" id="6280"/>
    <lineage>
        <taxon>Eukaryota</taxon>
        <taxon>Metazoa</taxon>
        <taxon>Ecdysozoa</taxon>
        <taxon>Nematoda</taxon>
        <taxon>Chromadorea</taxon>
        <taxon>Rhabditida</taxon>
        <taxon>Spirurina</taxon>
        <taxon>Spiruromorpha</taxon>
        <taxon>Filarioidea</taxon>
        <taxon>Onchocercidae</taxon>
        <taxon>Brugia</taxon>
    </lineage>
</organism>
<dbReference type="AlphaFoldDB" id="A0A0N4TA37"/>
<evidence type="ECO:0000256" key="1">
    <source>
        <dbReference type="PROSITE-ProRule" id="PRU00076"/>
    </source>
</evidence>
<feature type="domain" description="EGF-like" evidence="2">
    <location>
        <begin position="36"/>
        <end position="76"/>
    </location>
</feature>
<dbReference type="InterPro" id="IPR000742">
    <property type="entry name" value="EGF"/>
</dbReference>
<dbReference type="Proteomes" id="UP000278627">
    <property type="component" value="Unassembled WGS sequence"/>
</dbReference>
<reference evidence="4 5" key="2">
    <citation type="submission" date="2018-11" db="EMBL/GenBank/DDBJ databases">
        <authorList>
            <consortium name="Pathogen Informatics"/>
        </authorList>
    </citation>
    <scope>NUCLEOTIDE SEQUENCE [LARGE SCALE GENOMIC DNA]</scope>
</reference>
<dbReference type="CDD" id="cd09631">
    <property type="entry name" value="DOMON_DOH"/>
    <property type="match status" value="1"/>
</dbReference>
<dbReference type="EMBL" id="UZAD01003090">
    <property type="protein sequence ID" value="VDN86223.1"/>
    <property type="molecule type" value="Genomic_DNA"/>
</dbReference>
<accession>A0A0N4TA37</accession>
<name>A0A0N4TA37_BRUPA</name>
<feature type="domain" description="DOMON" evidence="3">
    <location>
        <begin position="149"/>
        <end position="274"/>
    </location>
</feature>
<evidence type="ECO:0000259" key="2">
    <source>
        <dbReference type="PROSITE" id="PS50026"/>
    </source>
</evidence>
<keyword evidence="5" id="KW-1185">Reference proteome</keyword>
<dbReference type="PROSITE" id="PS50836">
    <property type="entry name" value="DOMON"/>
    <property type="match status" value="1"/>
</dbReference>
<dbReference type="STRING" id="6280.A0A0N4TA37"/>
<keyword evidence="1" id="KW-0245">EGF-like domain</keyword>
<dbReference type="InterPro" id="IPR045266">
    <property type="entry name" value="DOH_DOMON"/>
</dbReference>
<dbReference type="InterPro" id="IPR005018">
    <property type="entry name" value="DOMON_domain"/>
</dbReference>
<dbReference type="PANTHER" id="PTHR46901:SF2">
    <property type="entry name" value="GH04942P"/>
    <property type="match status" value="1"/>
</dbReference>
<dbReference type="PROSITE" id="PS50026">
    <property type="entry name" value="EGF_3"/>
    <property type="match status" value="1"/>
</dbReference>
<evidence type="ECO:0000313" key="6">
    <source>
        <dbReference type="WBParaSite" id="BPAG_0000507401-mRNA-1"/>
    </source>
</evidence>
<evidence type="ECO:0000313" key="5">
    <source>
        <dbReference type="Proteomes" id="UP000278627"/>
    </source>
</evidence>
<gene>
    <name evidence="4" type="ORF">BPAG_LOCUS5037</name>
</gene>
<comment type="caution">
    <text evidence="1">Lacks conserved residue(s) required for the propagation of feature annotation.</text>
</comment>
<protein>
    <submittedName>
        <fullName evidence="6">EGF-like domain-containing protein</fullName>
    </submittedName>
</protein>
<reference evidence="6" key="1">
    <citation type="submission" date="2017-02" db="UniProtKB">
        <authorList>
            <consortium name="WormBaseParasite"/>
        </authorList>
    </citation>
    <scope>IDENTIFICATION</scope>
</reference>